<dbReference type="Proteomes" id="UP000540656">
    <property type="component" value="Unassembled WGS sequence"/>
</dbReference>
<evidence type="ECO:0000313" key="2">
    <source>
        <dbReference type="Proteomes" id="UP000540656"/>
    </source>
</evidence>
<evidence type="ECO:0000313" key="1">
    <source>
        <dbReference type="EMBL" id="NYG58686.1"/>
    </source>
</evidence>
<dbReference type="RefSeq" id="WP_179501822.1">
    <property type="nucleotide sequence ID" value="NZ_JACCAA010000001.1"/>
</dbReference>
<protein>
    <submittedName>
        <fullName evidence="1">Uncharacterized protein</fullName>
    </submittedName>
</protein>
<comment type="caution">
    <text evidence="1">The sequence shown here is derived from an EMBL/GenBank/DDBJ whole genome shotgun (WGS) entry which is preliminary data.</text>
</comment>
<organism evidence="1 2">
    <name type="scientific">Nocardioides daedukensis</name>
    <dbReference type="NCBI Taxonomy" id="634462"/>
    <lineage>
        <taxon>Bacteria</taxon>
        <taxon>Bacillati</taxon>
        <taxon>Actinomycetota</taxon>
        <taxon>Actinomycetes</taxon>
        <taxon>Propionibacteriales</taxon>
        <taxon>Nocardioidaceae</taxon>
        <taxon>Nocardioides</taxon>
    </lineage>
</organism>
<name>A0A7Y9RXV9_9ACTN</name>
<sequence length="330" mass="37393">MSNGSPEHEDEILDASPKQIIAVIEKMPDLPWPQGEEWLEWKIAGIEGHTNFLCHIVPLAATTDGRGVEDFLRPLRKRADKRWRLRHHFDAARFTDDKDTDPRLYDRRSAPAGMIRSLGAKEATWWALGTDAVVLFNGFDPTDRLHKAAVMVIAQDWLTVGRGPEEEALEAARSAEGDGSLLSDFLSGDQSRILSSVWAVIATRDPEVLAPLAKRRLVIYRSANNIELGGALASNEKNFEHALLRLELFDSSKCLCAAYPAFQFYEPEKEETRGHARRLGTLPNDGQWHPDEIVLCRDCGTLFRVERGEYHYPWWKWTRLATVPESLLPE</sequence>
<dbReference type="AlphaFoldDB" id="A0A7Y9RXV9"/>
<reference evidence="1 2" key="1">
    <citation type="submission" date="2020-07" db="EMBL/GenBank/DDBJ databases">
        <title>Sequencing the genomes of 1000 actinobacteria strains.</title>
        <authorList>
            <person name="Klenk H.-P."/>
        </authorList>
    </citation>
    <scope>NUCLEOTIDE SEQUENCE [LARGE SCALE GENOMIC DNA]</scope>
    <source>
        <strain evidence="1 2">DSM 23819</strain>
    </source>
</reference>
<proteinExistence type="predicted"/>
<dbReference type="EMBL" id="JACCAA010000001">
    <property type="protein sequence ID" value="NYG58686.1"/>
    <property type="molecule type" value="Genomic_DNA"/>
</dbReference>
<accession>A0A7Y9RXV9</accession>
<gene>
    <name evidence="1" type="ORF">BJ980_001609</name>
</gene>
<keyword evidence="2" id="KW-1185">Reference proteome</keyword>